<dbReference type="PANTHER" id="PTHR21621:SF0">
    <property type="entry name" value="BETA-CITRYLGLUTAMATE SYNTHASE B-RELATED"/>
    <property type="match status" value="1"/>
</dbReference>
<dbReference type="Gene3D" id="3.30.470.20">
    <property type="entry name" value="ATP-grasp fold, B domain"/>
    <property type="match status" value="1"/>
</dbReference>
<keyword evidence="3" id="KW-0436">Ligase</keyword>
<dbReference type="InterPro" id="IPR013815">
    <property type="entry name" value="ATP_grasp_subdomain_1"/>
</dbReference>
<dbReference type="InterPro" id="IPR025839">
    <property type="entry name" value="RLAN_dom"/>
</dbReference>
<dbReference type="OrthoDB" id="9800957at2"/>
<dbReference type="Gene3D" id="3.30.1490.20">
    <property type="entry name" value="ATP-grasp fold, A domain"/>
    <property type="match status" value="1"/>
</dbReference>
<dbReference type="PROSITE" id="PS50975">
    <property type="entry name" value="ATP_GRASP"/>
    <property type="match status" value="1"/>
</dbReference>
<dbReference type="GO" id="GO:0018169">
    <property type="term" value="F:ribosomal S6-glutamic acid ligase activity"/>
    <property type="evidence" value="ECO:0007669"/>
    <property type="project" value="TreeGrafter"/>
</dbReference>
<evidence type="ECO:0000259" key="2">
    <source>
        <dbReference type="PROSITE" id="PS50975"/>
    </source>
</evidence>
<dbReference type="PANTHER" id="PTHR21621">
    <property type="entry name" value="RIBOSOMAL PROTEIN S6 MODIFICATION PROTEIN"/>
    <property type="match status" value="1"/>
</dbReference>
<feature type="domain" description="ATP-grasp" evidence="2">
    <location>
        <begin position="286"/>
        <end position="481"/>
    </location>
</feature>
<dbReference type="GO" id="GO:0046872">
    <property type="term" value="F:metal ion binding"/>
    <property type="evidence" value="ECO:0007669"/>
    <property type="project" value="InterPro"/>
</dbReference>
<organism evidence="3 4">
    <name type="scientific">Rhodohalobacter barkolensis</name>
    <dbReference type="NCBI Taxonomy" id="2053187"/>
    <lineage>
        <taxon>Bacteria</taxon>
        <taxon>Pseudomonadati</taxon>
        <taxon>Balneolota</taxon>
        <taxon>Balneolia</taxon>
        <taxon>Balneolales</taxon>
        <taxon>Balneolaceae</taxon>
        <taxon>Rhodohalobacter</taxon>
    </lineage>
</organism>
<dbReference type="SUPFAM" id="SSF56059">
    <property type="entry name" value="Glutathione synthetase ATP-binding domain-like"/>
    <property type="match status" value="1"/>
</dbReference>
<evidence type="ECO:0000313" key="3">
    <source>
        <dbReference type="EMBL" id="PKD43532.1"/>
    </source>
</evidence>
<sequence length="488" mass="56159">MKQLIIVDNPKSWDFDIPGVDVVPAKKYLMDEMYSKLRRAKVYNLCKSYRYQSTGYYVSLLAAARGHTPIPNILTIQDFKSQTILRFVSEELQKLIQKSFLSIQSESFTLSIYFGKNLAKRYDKLASRLFNQFQAPFLRAEFFKKDGEWNLRTIHPISTSDIPEGHRDFVIAVAQEYFKKRNRTAEKKQYVYDLAILVNPEEEFPPSDARAIQRFTKSAESMGFYTEIITREDYSRLNEFDALFIRETTGVNHHTYRFARRAMAEGLVVIDDPESILKCTNKVYLAELLTRHQIPAPETLIISSENAQTAAKKLGFPCILKQPDSSFSQGVVKADDQENYDRLTKKLFKRSDLLIVQSFIPTDFDWRIGVLNNKPIYACRYHMARKHWQIYKRTGDGKTHAGNSDTIPIQEVPKSVLKIALKAASLIGNGLYGVDIKEKDGQVFVIEINDNPSIDSGFEDVLLKEQLYDIIIGDILRRIEENKGVRAK</sequence>
<accession>A0A2N0VH63</accession>
<dbReference type="GO" id="GO:0009432">
    <property type="term" value="P:SOS response"/>
    <property type="evidence" value="ECO:0007669"/>
    <property type="project" value="TreeGrafter"/>
</dbReference>
<dbReference type="InterPro" id="IPR011761">
    <property type="entry name" value="ATP-grasp"/>
</dbReference>
<dbReference type="Pfam" id="PF14401">
    <property type="entry name" value="RLAN"/>
    <property type="match status" value="1"/>
</dbReference>
<dbReference type="GO" id="GO:0005737">
    <property type="term" value="C:cytoplasm"/>
    <property type="evidence" value="ECO:0007669"/>
    <property type="project" value="TreeGrafter"/>
</dbReference>
<keyword evidence="1" id="KW-0067">ATP-binding</keyword>
<dbReference type="RefSeq" id="WP_101073073.1">
    <property type="nucleotide sequence ID" value="NZ_PISP01000002.1"/>
</dbReference>
<keyword evidence="1" id="KW-0547">Nucleotide-binding</keyword>
<evidence type="ECO:0000256" key="1">
    <source>
        <dbReference type="PROSITE-ProRule" id="PRU00409"/>
    </source>
</evidence>
<dbReference type="Proteomes" id="UP000233398">
    <property type="component" value="Unassembled WGS sequence"/>
</dbReference>
<gene>
    <name evidence="3" type="ORF">CWD77_08145</name>
</gene>
<dbReference type="EMBL" id="PISP01000002">
    <property type="protein sequence ID" value="PKD43532.1"/>
    <property type="molecule type" value="Genomic_DNA"/>
</dbReference>
<protein>
    <submittedName>
        <fullName evidence="3">RimK family alpha-L-glutamate ligase</fullName>
    </submittedName>
</protein>
<dbReference type="Pfam" id="PF08443">
    <property type="entry name" value="RimK"/>
    <property type="match status" value="1"/>
</dbReference>
<dbReference type="InterPro" id="IPR013651">
    <property type="entry name" value="ATP-grasp_RimK-type"/>
</dbReference>
<dbReference type="GO" id="GO:0005524">
    <property type="term" value="F:ATP binding"/>
    <property type="evidence" value="ECO:0007669"/>
    <property type="project" value="UniProtKB-UniRule"/>
</dbReference>
<keyword evidence="4" id="KW-1185">Reference proteome</keyword>
<comment type="caution">
    <text evidence="3">The sequence shown here is derived from an EMBL/GenBank/DDBJ whole genome shotgun (WGS) entry which is preliminary data.</text>
</comment>
<reference evidence="3 4" key="1">
    <citation type="submission" date="2017-11" db="EMBL/GenBank/DDBJ databases">
        <title>Rhodohalobacter 15182 sp. nov., isolated from a salt lake.</title>
        <authorList>
            <person name="Han S."/>
        </authorList>
    </citation>
    <scope>NUCLEOTIDE SEQUENCE [LARGE SCALE GENOMIC DNA]</scope>
    <source>
        <strain evidence="3 4">15182</strain>
    </source>
</reference>
<proteinExistence type="predicted"/>
<name>A0A2N0VH63_9BACT</name>
<dbReference type="AlphaFoldDB" id="A0A2N0VH63"/>
<evidence type="ECO:0000313" key="4">
    <source>
        <dbReference type="Proteomes" id="UP000233398"/>
    </source>
</evidence>